<dbReference type="EMBL" id="CAMXCT020002364">
    <property type="protein sequence ID" value="CAL1151023.1"/>
    <property type="molecule type" value="Genomic_DNA"/>
</dbReference>
<organism evidence="2">
    <name type="scientific">Cladocopium goreaui</name>
    <dbReference type="NCBI Taxonomy" id="2562237"/>
    <lineage>
        <taxon>Eukaryota</taxon>
        <taxon>Sar</taxon>
        <taxon>Alveolata</taxon>
        <taxon>Dinophyceae</taxon>
        <taxon>Suessiales</taxon>
        <taxon>Symbiodiniaceae</taxon>
        <taxon>Cladocopium</taxon>
    </lineage>
</organism>
<reference evidence="3" key="2">
    <citation type="submission" date="2024-04" db="EMBL/GenBank/DDBJ databases">
        <authorList>
            <person name="Chen Y."/>
            <person name="Shah S."/>
            <person name="Dougan E. K."/>
            <person name="Thang M."/>
            <person name="Chan C."/>
        </authorList>
    </citation>
    <scope>NUCLEOTIDE SEQUENCE [LARGE SCALE GENOMIC DNA]</scope>
</reference>
<protein>
    <submittedName>
        <fullName evidence="2">Uncharacterized protein</fullName>
    </submittedName>
</protein>
<feature type="non-terminal residue" evidence="2">
    <location>
        <position position="297"/>
    </location>
</feature>
<dbReference type="Proteomes" id="UP001152797">
    <property type="component" value="Unassembled WGS sequence"/>
</dbReference>
<sequence length="297" mass="33374">STEIGPQSWEWQEFLSKILSDHFNHQLQQLQEILGDRQLVDLSQVTGALHSWVTEHGDFQLALREMEQLRRGELQQNPSSPYAISIRNDLEGSPSNVPDRSVSAAAERESREILAAIRELQRNLDLSHEFSAVIAAVQEKDVKHTPVLVALQEQKTDINAQFDDLREMLRQGPDRPRSSASRKPQAKAERTESTADSQEAFKLTKILDAIKDQKVSIDFSVAQVLNNIQQKQQETIDKLILTDQQLDFLKQGLSKLGQDTLRIRTAAPAPSPASPRMGQWQLPGSPWIPPGILGLDK</sequence>
<evidence type="ECO:0000313" key="4">
    <source>
        <dbReference type="Proteomes" id="UP001152797"/>
    </source>
</evidence>
<dbReference type="EMBL" id="CAMXCT030002364">
    <property type="protein sequence ID" value="CAL4784960.1"/>
    <property type="molecule type" value="Genomic_DNA"/>
</dbReference>
<gene>
    <name evidence="2" type="ORF">C1SCF055_LOCUS24009</name>
</gene>
<comment type="caution">
    <text evidence="2">The sequence shown here is derived from an EMBL/GenBank/DDBJ whole genome shotgun (WGS) entry which is preliminary data.</text>
</comment>
<feature type="region of interest" description="Disordered" evidence="1">
    <location>
        <begin position="170"/>
        <end position="197"/>
    </location>
</feature>
<dbReference type="AlphaFoldDB" id="A0A9P1CUD7"/>
<accession>A0A9P1CUD7</accession>
<evidence type="ECO:0000313" key="3">
    <source>
        <dbReference type="EMBL" id="CAL1151023.1"/>
    </source>
</evidence>
<evidence type="ECO:0000256" key="1">
    <source>
        <dbReference type="SAM" id="MobiDB-lite"/>
    </source>
</evidence>
<name>A0A9P1CUD7_9DINO</name>
<proteinExistence type="predicted"/>
<feature type="region of interest" description="Disordered" evidence="1">
    <location>
        <begin position="73"/>
        <end position="105"/>
    </location>
</feature>
<feature type="region of interest" description="Disordered" evidence="1">
    <location>
        <begin position="266"/>
        <end position="297"/>
    </location>
</feature>
<dbReference type="EMBL" id="CAMXCT010002364">
    <property type="protein sequence ID" value="CAI3997648.1"/>
    <property type="molecule type" value="Genomic_DNA"/>
</dbReference>
<reference evidence="2" key="1">
    <citation type="submission" date="2022-10" db="EMBL/GenBank/DDBJ databases">
        <authorList>
            <person name="Chen Y."/>
            <person name="Dougan E. K."/>
            <person name="Chan C."/>
            <person name="Rhodes N."/>
            <person name="Thang M."/>
        </authorList>
    </citation>
    <scope>NUCLEOTIDE SEQUENCE</scope>
</reference>
<keyword evidence="4" id="KW-1185">Reference proteome</keyword>
<evidence type="ECO:0000313" key="2">
    <source>
        <dbReference type="EMBL" id="CAI3997648.1"/>
    </source>
</evidence>